<dbReference type="PANTHER" id="PTHR11764">
    <property type="entry name" value="TERPENE CYCLASE/MUTASE FAMILY MEMBER"/>
    <property type="match status" value="1"/>
</dbReference>
<dbReference type="GO" id="GO:0016104">
    <property type="term" value="P:triterpenoid biosynthetic process"/>
    <property type="evidence" value="ECO:0007669"/>
    <property type="project" value="InterPro"/>
</dbReference>
<dbReference type="PANTHER" id="PTHR11764:SF48">
    <property type="entry name" value="TERPENE CYCLASE_MUTASE FAMILY MEMBER"/>
    <property type="match status" value="1"/>
</dbReference>
<protein>
    <recommendedName>
        <fullName evidence="2">Squalene cyclase N-terminal domain-containing protein</fullName>
    </recommendedName>
</protein>
<dbReference type="InterPro" id="IPR018333">
    <property type="entry name" value="Squalene_cyclase"/>
</dbReference>
<evidence type="ECO:0000313" key="3">
    <source>
        <dbReference type="EMBL" id="KAE8655506.1"/>
    </source>
</evidence>
<dbReference type="Pfam" id="PF13249">
    <property type="entry name" value="SQHop_cyclase_N"/>
    <property type="match status" value="1"/>
</dbReference>
<gene>
    <name evidence="3" type="ORF">F3Y22_tig00117026pilonHSYRG00086</name>
</gene>
<keyword evidence="4" id="KW-1185">Reference proteome</keyword>
<name>A0A6A2X0X3_HIBSY</name>
<dbReference type="GO" id="GO:0005811">
    <property type="term" value="C:lipid droplet"/>
    <property type="evidence" value="ECO:0007669"/>
    <property type="project" value="InterPro"/>
</dbReference>
<dbReference type="Proteomes" id="UP000436088">
    <property type="component" value="Unassembled WGS sequence"/>
</dbReference>
<dbReference type="InterPro" id="IPR032697">
    <property type="entry name" value="SQ_cyclase_N"/>
</dbReference>
<feature type="domain" description="Squalene cyclase N-terminal" evidence="2">
    <location>
        <begin position="47"/>
        <end position="96"/>
    </location>
</feature>
<dbReference type="Gene3D" id="1.50.10.20">
    <property type="match status" value="2"/>
</dbReference>
<evidence type="ECO:0000313" key="4">
    <source>
        <dbReference type="Proteomes" id="UP000436088"/>
    </source>
</evidence>
<feature type="region of interest" description="Disordered" evidence="1">
    <location>
        <begin position="231"/>
        <end position="251"/>
    </location>
</feature>
<dbReference type="InterPro" id="IPR008930">
    <property type="entry name" value="Terpenoid_cyclase/PrenylTrfase"/>
</dbReference>
<sequence>MKQRIPQPKIEDGEEVTYEATTAAVKRSVQLFSAPQSKHGHLNIIFSEEHRKEILRYSYCHQKEDGGWGLYIGGHSTMFCTALNYVSMRLLGVGPDGGLIMLPRELENGFLFVGVSLPFIPGEKLGFLFWVFMNGLAAILCPRSFGSFVLFFPFIQTKNGGFSAWEPVGGGFWWEGIEQKRLKIASKELSNSLKIYNIMMVPGLKAAGKTFKNCLAIRKGLISCLKHREDGGRGESYLSCPRKAERDPTPLHPSAKLSINSQLPNGDFPQQGLTGVFMRNCMLHCALYRNVFPLWALAEYRNYVWPSNVYVSKS</sequence>
<evidence type="ECO:0000256" key="1">
    <source>
        <dbReference type="SAM" id="MobiDB-lite"/>
    </source>
</evidence>
<dbReference type="GO" id="GO:0042300">
    <property type="term" value="F:beta-amyrin synthase activity"/>
    <property type="evidence" value="ECO:0007669"/>
    <property type="project" value="TreeGrafter"/>
</dbReference>
<reference evidence="3" key="1">
    <citation type="submission" date="2019-09" db="EMBL/GenBank/DDBJ databases">
        <title>Draft genome information of white flower Hibiscus syriacus.</title>
        <authorList>
            <person name="Kim Y.-M."/>
        </authorList>
    </citation>
    <scope>NUCLEOTIDE SEQUENCE [LARGE SCALE GENOMIC DNA]</scope>
    <source>
        <strain evidence="3">YM2019G1</strain>
    </source>
</reference>
<comment type="caution">
    <text evidence="3">The sequence shown here is derived from an EMBL/GenBank/DDBJ whole genome shotgun (WGS) entry which is preliminary data.</text>
</comment>
<dbReference type="AlphaFoldDB" id="A0A6A2X0X3"/>
<dbReference type="EMBL" id="VEPZ02001778">
    <property type="protein sequence ID" value="KAE8655506.1"/>
    <property type="molecule type" value="Genomic_DNA"/>
</dbReference>
<accession>A0A6A2X0X3</accession>
<organism evidence="3 4">
    <name type="scientific">Hibiscus syriacus</name>
    <name type="common">Rose of Sharon</name>
    <dbReference type="NCBI Taxonomy" id="106335"/>
    <lineage>
        <taxon>Eukaryota</taxon>
        <taxon>Viridiplantae</taxon>
        <taxon>Streptophyta</taxon>
        <taxon>Embryophyta</taxon>
        <taxon>Tracheophyta</taxon>
        <taxon>Spermatophyta</taxon>
        <taxon>Magnoliopsida</taxon>
        <taxon>eudicotyledons</taxon>
        <taxon>Gunneridae</taxon>
        <taxon>Pentapetalae</taxon>
        <taxon>rosids</taxon>
        <taxon>malvids</taxon>
        <taxon>Malvales</taxon>
        <taxon>Malvaceae</taxon>
        <taxon>Malvoideae</taxon>
        <taxon>Hibiscus</taxon>
    </lineage>
</organism>
<dbReference type="SUPFAM" id="SSF48239">
    <property type="entry name" value="Terpenoid cyclases/Protein prenyltransferases"/>
    <property type="match status" value="1"/>
</dbReference>
<evidence type="ECO:0000259" key="2">
    <source>
        <dbReference type="Pfam" id="PF13249"/>
    </source>
</evidence>
<proteinExistence type="predicted"/>